<reference evidence="3 4" key="1">
    <citation type="journal article" date="2016" name="Mol. Biol. Evol.">
        <title>Comparative Genomics of Early-Diverging Mushroom-Forming Fungi Provides Insights into the Origins of Lignocellulose Decay Capabilities.</title>
        <authorList>
            <person name="Nagy L.G."/>
            <person name="Riley R."/>
            <person name="Tritt A."/>
            <person name="Adam C."/>
            <person name="Daum C."/>
            <person name="Floudas D."/>
            <person name="Sun H."/>
            <person name="Yadav J.S."/>
            <person name="Pangilinan J."/>
            <person name="Larsson K.H."/>
            <person name="Matsuura K."/>
            <person name="Barry K."/>
            <person name="Labutti K."/>
            <person name="Kuo R."/>
            <person name="Ohm R.A."/>
            <person name="Bhattacharya S.S."/>
            <person name="Shirouzu T."/>
            <person name="Yoshinaga Y."/>
            <person name="Martin F.M."/>
            <person name="Grigoriev I.V."/>
            <person name="Hibbett D.S."/>
        </authorList>
    </citation>
    <scope>NUCLEOTIDE SEQUENCE [LARGE SCALE GENOMIC DNA]</scope>
    <source>
        <strain evidence="3 4">CBS 109695</strain>
    </source>
</reference>
<proteinExistence type="predicted"/>
<feature type="transmembrane region" description="Helical" evidence="2">
    <location>
        <begin position="273"/>
        <end position="295"/>
    </location>
</feature>
<sequence length="574" mass="64418">MDKVRDAASKVQNTLRPTPADRGQSVTSVRLAPRNNRDDIESGQGGHSSGGLFRRAMPTRASGNFFSNALANVRDFVQRDPRESSTPLAGETEPEAVERVRLAKERAEYDQQVLDLLDVIDPEVSTLSTLGDLQNSLFVPNLGRFVNRTRYLQLAKPDHAECDIEEELEHAAGPRAKRPFYKTLFARKEAQKPAVRRPVSEPGTADAHPEEGEGEPVARGAHFVLPDGLVDWDQWTPAERAELDDYVRHLLHSRKWKLRRAWRGFRQYFKTPLGAFVTIYASLLTFWGAAWVLFIIGWLPSGGRQAYFQEICDEILTALFCVVGIGLAPFRTVDTYHMIYIAKYHRKTLRLYRERGAPPLPDENDLPDPLRRRQTPGELEKQVDHMPDAVGGGGEEGEPAVVVRTPVLSVHEQATFLYHQQRFAKSHTFYRPHETATHKAFPHDLLVVVVCLLDFHSIFQIALGSTTWSISYHHLFKHTLTAVILSFSITCNITAGLVITAGNRRTRKTEVLEERLRKAVTEEAVKRKAAGKDKERERGDGHTSHTSGHAVHGTRGTRDEQGQEAADGVMATGI</sequence>
<organism evidence="3 4">
    <name type="scientific">Athelia psychrophila</name>
    <dbReference type="NCBI Taxonomy" id="1759441"/>
    <lineage>
        <taxon>Eukaryota</taxon>
        <taxon>Fungi</taxon>
        <taxon>Dikarya</taxon>
        <taxon>Basidiomycota</taxon>
        <taxon>Agaricomycotina</taxon>
        <taxon>Agaricomycetes</taxon>
        <taxon>Agaricomycetidae</taxon>
        <taxon>Atheliales</taxon>
        <taxon>Atheliaceae</taxon>
        <taxon>Athelia</taxon>
    </lineage>
</organism>
<feature type="transmembrane region" description="Helical" evidence="2">
    <location>
        <begin position="475"/>
        <end position="499"/>
    </location>
</feature>
<dbReference type="PANTHER" id="PTHR35872:SF2">
    <property type="entry name" value="INTEGRAL MEMBRANE PROTEIN (AFU_ORTHOLOGUE AFUA_5G07110)"/>
    <property type="match status" value="1"/>
</dbReference>
<dbReference type="EMBL" id="KV417490">
    <property type="protein sequence ID" value="KZP31360.1"/>
    <property type="molecule type" value="Genomic_DNA"/>
</dbReference>
<evidence type="ECO:0000313" key="4">
    <source>
        <dbReference type="Proteomes" id="UP000076532"/>
    </source>
</evidence>
<feature type="transmembrane region" description="Helical" evidence="2">
    <location>
        <begin position="315"/>
        <end position="333"/>
    </location>
</feature>
<feature type="region of interest" description="Disordered" evidence="1">
    <location>
        <begin position="357"/>
        <end position="385"/>
    </location>
</feature>
<dbReference type="InterPro" id="IPR021369">
    <property type="entry name" value="DUF2985"/>
</dbReference>
<keyword evidence="2" id="KW-0472">Membrane</keyword>
<keyword evidence="2" id="KW-1133">Transmembrane helix</keyword>
<name>A0A166U699_9AGAM</name>
<dbReference type="Proteomes" id="UP000076532">
    <property type="component" value="Unassembled WGS sequence"/>
</dbReference>
<evidence type="ECO:0000256" key="2">
    <source>
        <dbReference type="SAM" id="Phobius"/>
    </source>
</evidence>
<dbReference type="PANTHER" id="PTHR35872">
    <property type="entry name" value="INTEGRAL MEMBRANE PROTEIN (AFU_ORTHOLOGUE AFUA_5G07110)"/>
    <property type="match status" value="1"/>
</dbReference>
<gene>
    <name evidence="3" type="ORF">FIBSPDRAFT_945372</name>
</gene>
<feature type="compositionally biased region" description="Basic and acidic residues" evidence="1">
    <location>
        <begin position="523"/>
        <end position="543"/>
    </location>
</feature>
<feature type="region of interest" description="Disordered" evidence="1">
    <location>
        <begin position="523"/>
        <end position="574"/>
    </location>
</feature>
<dbReference type="STRING" id="436010.A0A166U699"/>
<accession>A0A166U699</accession>
<evidence type="ECO:0000256" key="1">
    <source>
        <dbReference type="SAM" id="MobiDB-lite"/>
    </source>
</evidence>
<dbReference type="Pfam" id="PF11204">
    <property type="entry name" value="DUF2985"/>
    <property type="match status" value="1"/>
</dbReference>
<evidence type="ECO:0000313" key="3">
    <source>
        <dbReference type="EMBL" id="KZP31360.1"/>
    </source>
</evidence>
<feature type="region of interest" description="Disordered" evidence="1">
    <location>
        <begin position="1"/>
        <end position="55"/>
    </location>
</feature>
<feature type="transmembrane region" description="Helical" evidence="2">
    <location>
        <begin position="445"/>
        <end position="463"/>
    </location>
</feature>
<evidence type="ECO:0008006" key="5">
    <source>
        <dbReference type="Google" id="ProtNLM"/>
    </source>
</evidence>
<dbReference type="AlphaFoldDB" id="A0A166U699"/>
<protein>
    <recommendedName>
        <fullName evidence="5">Integral membrane protein</fullName>
    </recommendedName>
</protein>
<dbReference type="OrthoDB" id="3365211at2759"/>
<feature type="region of interest" description="Disordered" evidence="1">
    <location>
        <begin position="192"/>
        <end position="215"/>
    </location>
</feature>
<keyword evidence="4" id="KW-1185">Reference proteome</keyword>
<keyword evidence="2" id="KW-0812">Transmembrane</keyword>